<dbReference type="InterPro" id="IPR002205">
    <property type="entry name" value="Topo_IIA_dom_A"/>
</dbReference>
<dbReference type="PANTHER" id="PTHR43493">
    <property type="entry name" value="DNA GYRASE/TOPOISOMERASE SUBUNIT A"/>
    <property type="match status" value="1"/>
</dbReference>
<dbReference type="InterPro" id="IPR013760">
    <property type="entry name" value="Topo_IIA-like_dom_sf"/>
</dbReference>
<keyword evidence="2 8" id="KW-1003">Cell membrane</keyword>
<keyword evidence="3 8" id="KW-0799">Topoisomerase</keyword>
<evidence type="ECO:0000256" key="4">
    <source>
        <dbReference type="ARBA" id="ARBA00023125"/>
    </source>
</evidence>
<dbReference type="EMBL" id="FNDK01000001">
    <property type="protein sequence ID" value="SDH02542.1"/>
    <property type="molecule type" value="Genomic_DNA"/>
</dbReference>
<comment type="function">
    <text evidence="8">Topoisomerase IV is essential for chromosome segregation. It relaxes supercoiled DNA. Performs the decatenation events required during the replication of a circular DNA molecule.</text>
</comment>
<sequence length="823" mass="92675">MAEAEKYLDLPLEDVLGDRFGRYSKYIIQERALPDARDGLKPVQRRILYAMFQDGNTADKPFRKAAKTVGNVIGNYHPHGDSSVYEAMVRMSQDWKGRNVLVEMHGNNGSIDGDPPAAMRYTEARLSPISRELLRDIDKNTVEHIPNFDDSIEEPVVLPAMFPNLLVNGSTGISSGYATDIPPHQLGEVIDAVLMEMDNPHCTVDDLMTVLKGPDFPTGGIIQGKDGIKTAYETGKGKVVVRAKADIEEVRGGRKQIVITEIPYDVVKANLVKKMDEIRFDKKIDGIAEVRDDTDRTGLRIVVELKKDADPDGILRYLYKTTDLQVSYNFNMVAIFHKTPKLLGLKQLLQAYIEHQKEVITNRSQYELAKAKDRQHIVEGLIKAISILDEVIATIRASKDKKDAKHRLMEQFRFTEAQAEAIVTLQLYRLTNTDVTTLEKEAEELQAEIKRLEGILSSEKKLLSVIKKQLKNVKKTYNDERRTVIEEEIEELKIDLEVMVPSEDVIVTVTKEGYVKRTSPRSYSASNEDPPGMKETDHLLFSQELNTTNTLLLFTKKGYYMFIPVHELPDIRWKDNGQHISNIVQLDMDDALVQAIPVTAFSDDYYVIFFTKNGMIKKTLLSAYQAQRYSRALVAVKVKEQDEVVNVDVTNGENEIFIGTNKGYGLRFHEAEVSPVGQRAAGVKGINLKEEDTVVNGVTFAETNSKNTDIIIVTQRGAMKKMPVTEFEPSTRAKRGLVMIREVKSNPHHIHGLTLLQNNAADTLIMQTEQGSMFPEKPADLKRSDRYSNGSFVVDTKTNGAVTDIWKEIDYQNLTGNNTSTSS</sequence>
<dbReference type="EC" id="5.6.2.2" evidence="8"/>
<feature type="site" description="Interaction with DNA" evidence="8">
    <location>
        <position position="79"/>
    </location>
</feature>
<dbReference type="PANTHER" id="PTHR43493:SF9">
    <property type="entry name" value="DNA TOPOISOMERASE 4 SUBUNIT A"/>
    <property type="match status" value="1"/>
</dbReference>
<comment type="catalytic activity">
    <reaction evidence="1 8 9">
        <text>ATP-dependent breakage, passage and rejoining of double-stranded DNA.</text>
        <dbReference type="EC" id="5.6.2.2"/>
    </reaction>
</comment>
<dbReference type="GO" id="GO:0005737">
    <property type="term" value="C:cytoplasm"/>
    <property type="evidence" value="ECO:0007669"/>
    <property type="project" value="TreeGrafter"/>
</dbReference>
<dbReference type="AlphaFoldDB" id="A0A1G7Z188"/>
<dbReference type="RefSeq" id="WP_091270618.1">
    <property type="nucleotide sequence ID" value="NZ_FNDK01000001.1"/>
</dbReference>
<comment type="similarity">
    <text evidence="8">Belongs to the type II topoisomerase GyrA/ParC subunit family. ParC type 2 subfamily.</text>
</comment>
<dbReference type="SUPFAM" id="SSF56719">
    <property type="entry name" value="Type II DNA topoisomerase"/>
    <property type="match status" value="1"/>
</dbReference>
<dbReference type="FunFam" id="3.90.199.10:FF:000001">
    <property type="entry name" value="DNA gyrase subunit A"/>
    <property type="match status" value="1"/>
</dbReference>
<dbReference type="STRING" id="568899.SAMN05192534_101362"/>
<dbReference type="FunFam" id="2.120.10.90:FF:000005">
    <property type="entry name" value="DNA topoisomerase 4 subunit A"/>
    <property type="match status" value="1"/>
</dbReference>
<evidence type="ECO:0000313" key="13">
    <source>
        <dbReference type="Proteomes" id="UP000199163"/>
    </source>
</evidence>
<proteinExistence type="inferred from homology"/>
<comment type="subunit">
    <text evidence="7 8">Heterotetramer composed of ParC and ParE.</text>
</comment>
<dbReference type="NCBIfam" id="NF004044">
    <property type="entry name" value="PRK05561.1"/>
    <property type="match status" value="1"/>
</dbReference>
<organism evidence="12 13">
    <name type="scientific">Alteribacillus persepolensis</name>
    <dbReference type="NCBI Taxonomy" id="568899"/>
    <lineage>
        <taxon>Bacteria</taxon>
        <taxon>Bacillati</taxon>
        <taxon>Bacillota</taxon>
        <taxon>Bacilli</taxon>
        <taxon>Bacillales</taxon>
        <taxon>Bacillaceae</taxon>
        <taxon>Alteribacillus</taxon>
    </lineage>
</organism>
<dbReference type="FunFam" id="3.30.1360.40:FF:000002">
    <property type="entry name" value="DNA gyrase subunit A"/>
    <property type="match status" value="1"/>
</dbReference>
<accession>A0A1G7Z188</accession>
<gene>
    <name evidence="8" type="primary">parC</name>
    <name evidence="12" type="ORF">SAMN05192534_101362</name>
</gene>
<evidence type="ECO:0000256" key="9">
    <source>
        <dbReference type="PROSITE-ProRule" id="PRU01384"/>
    </source>
</evidence>
<evidence type="ECO:0000256" key="10">
    <source>
        <dbReference type="SAM" id="Coils"/>
    </source>
</evidence>
<dbReference type="GO" id="GO:0019897">
    <property type="term" value="C:extrinsic component of plasma membrane"/>
    <property type="evidence" value="ECO:0007669"/>
    <property type="project" value="UniProtKB-UniRule"/>
</dbReference>
<dbReference type="SUPFAM" id="SSF101904">
    <property type="entry name" value="GyrA/ParC C-terminal domain-like"/>
    <property type="match status" value="1"/>
</dbReference>
<reference evidence="13" key="1">
    <citation type="submission" date="2016-10" db="EMBL/GenBank/DDBJ databases">
        <authorList>
            <person name="Varghese N."/>
            <person name="Submissions S."/>
        </authorList>
    </citation>
    <scope>NUCLEOTIDE SEQUENCE [LARGE SCALE GENOMIC DNA]</scope>
    <source>
        <strain evidence="13">DSM 21632</strain>
    </source>
</reference>
<dbReference type="GO" id="GO:0009330">
    <property type="term" value="C:DNA topoisomerase type II (double strand cut, ATP-hydrolyzing) complex"/>
    <property type="evidence" value="ECO:0007669"/>
    <property type="project" value="TreeGrafter"/>
</dbReference>
<dbReference type="OrthoDB" id="9806486at2"/>
<comment type="subcellular location">
    <subcellularLocation>
        <location evidence="8">Cell membrane</location>
        <topology evidence="8">Peripheral membrane protein</topology>
    </subcellularLocation>
</comment>
<protein>
    <recommendedName>
        <fullName evidence="8">DNA topoisomerase 4 subunit A</fullName>
        <ecNumber evidence="8">5.6.2.2</ecNumber>
    </recommendedName>
    <alternativeName>
        <fullName evidence="8">Topoisomerase IV subunit A</fullName>
    </alternativeName>
</protein>
<dbReference type="Pfam" id="PF00521">
    <property type="entry name" value="DNA_topoisoIV"/>
    <property type="match status" value="1"/>
</dbReference>
<name>A0A1G7Z188_9BACI</name>
<evidence type="ECO:0000313" key="12">
    <source>
        <dbReference type="EMBL" id="SDH02542.1"/>
    </source>
</evidence>
<dbReference type="InterPro" id="IPR013757">
    <property type="entry name" value="Topo_IIA_A_a_sf"/>
</dbReference>
<evidence type="ECO:0000256" key="7">
    <source>
        <dbReference type="ARBA" id="ARBA00063644"/>
    </source>
</evidence>
<evidence type="ECO:0000256" key="1">
    <source>
        <dbReference type="ARBA" id="ARBA00000185"/>
    </source>
</evidence>
<dbReference type="CDD" id="cd00187">
    <property type="entry name" value="TOP4c"/>
    <property type="match status" value="1"/>
</dbReference>
<evidence type="ECO:0000256" key="5">
    <source>
        <dbReference type="ARBA" id="ARBA00023136"/>
    </source>
</evidence>
<dbReference type="PROSITE" id="PS52040">
    <property type="entry name" value="TOPO_IIA"/>
    <property type="match status" value="1"/>
</dbReference>
<keyword evidence="13" id="KW-1185">Reference proteome</keyword>
<evidence type="ECO:0000256" key="2">
    <source>
        <dbReference type="ARBA" id="ARBA00022475"/>
    </source>
</evidence>
<dbReference type="NCBIfam" id="TIGR01063">
    <property type="entry name" value="gyrA"/>
    <property type="match status" value="1"/>
</dbReference>
<feature type="site" description="Transition state stabilizer" evidence="8">
    <location>
        <position position="120"/>
    </location>
</feature>
<evidence type="ECO:0000256" key="8">
    <source>
        <dbReference type="HAMAP-Rule" id="MF_00937"/>
    </source>
</evidence>
<evidence type="ECO:0000256" key="3">
    <source>
        <dbReference type="ARBA" id="ARBA00023029"/>
    </source>
</evidence>
<keyword evidence="6 8" id="KW-0413">Isomerase</keyword>
<feature type="domain" description="Topo IIA-type catalytic" evidence="11">
    <location>
        <begin position="33"/>
        <end position="497"/>
    </location>
</feature>
<feature type="site" description="Interaction with DNA" evidence="8">
    <location>
        <position position="77"/>
    </location>
</feature>
<feature type="site" description="Interaction with DNA" evidence="8">
    <location>
        <position position="90"/>
    </location>
</feature>
<feature type="active site" description="O-(5'-phospho-DNA)-tyrosine intermediate" evidence="8 9">
    <location>
        <position position="121"/>
    </location>
</feature>
<dbReference type="InterPro" id="IPR006691">
    <property type="entry name" value="GyrA/parC_rep"/>
</dbReference>
<evidence type="ECO:0000259" key="11">
    <source>
        <dbReference type="PROSITE" id="PS52040"/>
    </source>
</evidence>
<keyword evidence="5 8" id="KW-0472">Membrane</keyword>
<dbReference type="GO" id="GO:0007059">
    <property type="term" value="P:chromosome segregation"/>
    <property type="evidence" value="ECO:0007669"/>
    <property type="project" value="UniProtKB-UniRule"/>
</dbReference>
<keyword evidence="10" id="KW-0175">Coiled coil</keyword>
<dbReference type="Proteomes" id="UP000199163">
    <property type="component" value="Unassembled WGS sequence"/>
</dbReference>
<keyword evidence="4 8" id="KW-0238">DNA-binding</keyword>
<dbReference type="FunFam" id="1.10.268.10:FF:000001">
    <property type="entry name" value="DNA gyrase subunit A"/>
    <property type="match status" value="1"/>
</dbReference>
<dbReference type="Gene3D" id="3.30.1360.40">
    <property type="match status" value="1"/>
</dbReference>
<feature type="site" description="Interaction with DNA" evidence="8">
    <location>
        <position position="96"/>
    </location>
</feature>
<dbReference type="GO" id="GO:0034335">
    <property type="term" value="F:DNA negative supercoiling activity"/>
    <property type="evidence" value="ECO:0007669"/>
    <property type="project" value="UniProtKB-ARBA"/>
</dbReference>
<feature type="site" description="Interaction with DNA" evidence="8">
    <location>
        <position position="41"/>
    </location>
</feature>
<dbReference type="InterPro" id="IPR035516">
    <property type="entry name" value="Gyrase/topoIV_suA_C"/>
</dbReference>
<dbReference type="Pfam" id="PF03989">
    <property type="entry name" value="DNA_gyraseA_C"/>
    <property type="match status" value="5"/>
</dbReference>
<evidence type="ECO:0000256" key="6">
    <source>
        <dbReference type="ARBA" id="ARBA00023235"/>
    </source>
</evidence>
<dbReference type="SMART" id="SM00434">
    <property type="entry name" value="TOP4c"/>
    <property type="match status" value="1"/>
</dbReference>
<dbReference type="HAMAP" id="MF_00937">
    <property type="entry name" value="ParC_type2"/>
    <property type="match status" value="1"/>
</dbReference>
<dbReference type="NCBIfam" id="TIGR01061">
    <property type="entry name" value="parC_Gpos"/>
    <property type="match status" value="1"/>
</dbReference>
<dbReference type="Gene3D" id="3.90.199.10">
    <property type="entry name" value="Topoisomerase II, domain 5"/>
    <property type="match status" value="1"/>
</dbReference>
<feature type="coiled-coil region" evidence="10">
    <location>
        <begin position="428"/>
        <end position="487"/>
    </location>
</feature>
<dbReference type="InterPro" id="IPR005741">
    <property type="entry name" value="TopoIV_A_Gpos"/>
</dbReference>
<dbReference type="InterPro" id="IPR050220">
    <property type="entry name" value="Type_II_DNA_Topoisomerases"/>
</dbReference>
<dbReference type="GO" id="GO:0005694">
    <property type="term" value="C:chromosome"/>
    <property type="evidence" value="ECO:0007669"/>
    <property type="project" value="InterPro"/>
</dbReference>
<dbReference type="GO" id="GO:0006265">
    <property type="term" value="P:DNA topological change"/>
    <property type="evidence" value="ECO:0007669"/>
    <property type="project" value="UniProtKB-UniRule"/>
</dbReference>
<dbReference type="Gene3D" id="1.10.268.10">
    <property type="entry name" value="Topoisomerase, domain 3"/>
    <property type="match status" value="1"/>
</dbReference>
<dbReference type="GO" id="GO:0005524">
    <property type="term" value="F:ATP binding"/>
    <property type="evidence" value="ECO:0007669"/>
    <property type="project" value="InterPro"/>
</dbReference>
<dbReference type="Gene3D" id="2.120.10.90">
    <property type="entry name" value="DNA gyrase/topoisomerase IV, subunit A, C-terminal"/>
    <property type="match status" value="1"/>
</dbReference>
<dbReference type="GO" id="GO:0003677">
    <property type="term" value="F:DNA binding"/>
    <property type="evidence" value="ECO:0007669"/>
    <property type="project" value="UniProtKB-UniRule"/>
</dbReference>
<dbReference type="InterPro" id="IPR013758">
    <property type="entry name" value="Topo_IIA_A/C_ab"/>
</dbReference>